<dbReference type="Proteomes" id="UP001241092">
    <property type="component" value="Chromosome"/>
</dbReference>
<protein>
    <recommendedName>
        <fullName evidence="6">Intersectin-EH binding protein Ibp1</fullName>
    </recommendedName>
</protein>
<reference evidence="3" key="3">
    <citation type="submission" date="2023-03" db="EMBL/GenBank/DDBJ databases">
        <title>Draft genome sequence of a Mycolicibacterium mageritense strain H4_3_1 isolated from a hybrid biological-inorganic system reactor.</title>
        <authorList>
            <person name="Feng X."/>
            <person name="Kazama D."/>
            <person name="Sato K."/>
            <person name="Kobayashi H."/>
        </authorList>
    </citation>
    <scope>NUCLEOTIDE SEQUENCE</scope>
    <source>
        <strain evidence="3">H4_3_1</strain>
    </source>
</reference>
<proteinExistence type="predicted"/>
<evidence type="ECO:0000313" key="5">
    <source>
        <dbReference type="Proteomes" id="UP001241092"/>
    </source>
</evidence>
<evidence type="ECO:0008006" key="6">
    <source>
        <dbReference type="Google" id="ProtNLM"/>
    </source>
</evidence>
<accession>A0AAI8TQ85</accession>
<evidence type="ECO:0000313" key="2">
    <source>
        <dbReference type="EMBL" id="BBX31693.1"/>
    </source>
</evidence>
<evidence type="ECO:0000256" key="1">
    <source>
        <dbReference type="SAM" id="SignalP"/>
    </source>
</evidence>
<name>A0AAI8TQ85_MYCME</name>
<feature type="chain" id="PRO_5042586169" description="Intersectin-EH binding protein Ibp1" evidence="1">
    <location>
        <begin position="30"/>
        <end position="85"/>
    </location>
</feature>
<organism evidence="3 5">
    <name type="scientific">Mycolicibacterium mageritense</name>
    <name type="common">Mycobacterium mageritense</name>
    <dbReference type="NCBI Taxonomy" id="53462"/>
    <lineage>
        <taxon>Bacteria</taxon>
        <taxon>Bacillati</taxon>
        <taxon>Actinomycetota</taxon>
        <taxon>Actinomycetes</taxon>
        <taxon>Mycobacteriales</taxon>
        <taxon>Mycobacteriaceae</taxon>
        <taxon>Mycolicibacterium</taxon>
    </lineage>
</organism>
<dbReference type="RefSeq" id="WP_036433838.1">
    <property type="nucleotide sequence ID" value="NZ_AP022567.1"/>
</dbReference>
<dbReference type="AlphaFoldDB" id="A0AAI8TQ85"/>
<dbReference type="Proteomes" id="UP000465622">
    <property type="component" value="Chromosome"/>
</dbReference>
<keyword evidence="1" id="KW-0732">Signal</keyword>
<evidence type="ECO:0000313" key="3">
    <source>
        <dbReference type="EMBL" id="BDY26854.1"/>
    </source>
</evidence>
<keyword evidence="4" id="KW-1185">Reference proteome</keyword>
<evidence type="ECO:0000313" key="4">
    <source>
        <dbReference type="Proteomes" id="UP000465622"/>
    </source>
</evidence>
<dbReference type="EMBL" id="AP022567">
    <property type="protein sequence ID" value="BBX31693.1"/>
    <property type="molecule type" value="Genomic_DNA"/>
</dbReference>
<dbReference type="EMBL" id="AP027452">
    <property type="protein sequence ID" value="BDY26854.1"/>
    <property type="molecule type" value="Genomic_DNA"/>
</dbReference>
<reference evidence="2 4" key="1">
    <citation type="journal article" date="2019" name="Emerg. Microbes Infect.">
        <title>Comprehensive subspecies identification of 175 nontuberculous mycobacteria species based on 7547 genomic profiles.</title>
        <authorList>
            <person name="Matsumoto Y."/>
            <person name="Kinjo T."/>
            <person name="Motooka D."/>
            <person name="Nabeya D."/>
            <person name="Jung N."/>
            <person name="Uechi K."/>
            <person name="Horii T."/>
            <person name="Iida T."/>
            <person name="Fujita J."/>
            <person name="Nakamura S."/>
        </authorList>
    </citation>
    <scope>NUCLEOTIDE SEQUENCE [LARGE SCALE GENOMIC DNA]</scope>
    <source>
        <strain evidence="2 4">JCM 12375</strain>
    </source>
</reference>
<gene>
    <name evidence="3" type="ORF">hbim_00770</name>
    <name evidence="2" type="ORF">MMAGJ_09750</name>
</gene>
<feature type="signal peptide" evidence="1">
    <location>
        <begin position="1"/>
        <end position="29"/>
    </location>
</feature>
<sequence length="85" mass="8609">MKIRLTTLAGCLIAGGAAAAIGMAPLASAEPPANPLLPKCEVTGGSSIEGGQTTDCASEGNVQIDATPPEPGYGMFPWDDEFFVL</sequence>
<reference evidence="2" key="2">
    <citation type="submission" date="2020-02" db="EMBL/GenBank/DDBJ databases">
        <authorList>
            <person name="Matsumoto Y."/>
            <person name="Motooka D."/>
            <person name="Nakamura S."/>
        </authorList>
    </citation>
    <scope>NUCLEOTIDE SEQUENCE</scope>
    <source>
        <strain evidence="2">JCM 12375</strain>
    </source>
</reference>